<dbReference type="GO" id="GO:0050897">
    <property type="term" value="F:cobalt ion binding"/>
    <property type="evidence" value="ECO:0007669"/>
    <property type="project" value="TreeGrafter"/>
</dbReference>
<dbReference type="InterPro" id="IPR045863">
    <property type="entry name" value="CorA_TM1_TM2"/>
</dbReference>
<dbReference type="EMBL" id="SLUN01000005">
    <property type="protein sequence ID" value="TCL73305.1"/>
    <property type="molecule type" value="Genomic_DNA"/>
</dbReference>
<evidence type="ECO:0000256" key="7">
    <source>
        <dbReference type="ARBA" id="ARBA00022989"/>
    </source>
</evidence>
<evidence type="ECO:0000256" key="11">
    <source>
        <dbReference type="ARBA" id="ARBA00045497"/>
    </source>
</evidence>
<organism evidence="13 14">
    <name type="scientific">Hydrogenispora ethanolica</name>
    <dbReference type="NCBI Taxonomy" id="1082276"/>
    <lineage>
        <taxon>Bacteria</taxon>
        <taxon>Bacillati</taxon>
        <taxon>Bacillota</taxon>
        <taxon>Hydrogenispora</taxon>
    </lineage>
</organism>
<proteinExistence type="inferred from homology"/>
<dbReference type="Gene3D" id="3.30.460.20">
    <property type="entry name" value="CorA soluble domain-like"/>
    <property type="match status" value="1"/>
</dbReference>
<dbReference type="Pfam" id="PF01544">
    <property type="entry name" value="CorA"/>
    <property type="match status" value="1"/>
</dbReference>
<feature type="transmembrane region" description="Helical" evidence="12">
    <location>
        <begin position="288"/>
        <end position="310"/>
    </location>
</feature>
<comment type="similarity">
    <text evidence="2 12">Belongs to the CorA metal ion transporter (MIT) (TC 1.A.35) family.</text>
</comment>
<sequence>MFLAWREHSGVTRLPDAEFAGMLGDSATVLWLDLAGGEAEIRPVLTGLKLFHPLTIERLFTPQPRAFLDEYQDYLHLLLQEIHWDAEGAVELRGCHFLIGANFLITVHAGPLEALRELPPDPPARFFSQGSDILCYHLAAPLISQGFKVLDEVADRTEALEDRIFPKPDRELLTELFALKRKLIAMRKALAPMREALALLSRRENPFVDLEALPFMSLLYDQVIRVHELCETQRDILAGAQEIYLSALSNRMNEVMMTLTVVSTIILPLTLIVGYYGMNFRHFPELAWPHGLLFLWLVMAGTVAGLLWYFKRKHWF</sequence>
<dbReference type="Proteomes" id="UP000295008">
    <property type="component" value="Unassembled WGS sequence"/>
</dbReference>
<dbReference type="InterPro" id="IPR002523">
    <property type="entry name" value="MgTranspt_CorA/ZnTranspt_ZntB"/>
</dbReference>
<comment type="function">
    <text evidence="11">Mediates influx of magnesium ions. Alternates between open and closed states. Activated by low cytoplasmic Mg(2+) levels. Inactive when cytoplasmic Mg(2+) levels are high.</text>
</comment>
<keyword evidence="8 12" id="KW-0406">Ion transport</keyword>
<reference evidence="13 14" key="1">
    <citation type="submission" date="2019-03" db="EMBL/GenBank/DDBJ databases">
        <title>Genomic Encyclopedia of Type Strains, Phase IV (KMG-IV): sequencing the most valuable type-strain genomes for metagenomic binning, comparative biology and taxonomic classification.</title>
        <authorList>
            <person name="Goeker M."/>
        </authorList>
    </citation>
    <scope>NUCLEOTIDE SEQUENCE [LARGE SCALE GENOMIC DNA]</scope>
    <source>
        <strain evidence="13 14">LX-B</strain>
    </source>
</reference>
<dbReference type="InterPro" id="IPR004488">
    <property type="entry name" value="Mg/Co-transport_prot_CorA"/>
</dbReference>
<keyword evidence="9 12" id="KW-0472">Membrane</keyword>
<evidence type="ECO:0000256" key="9">
    <source>
        <dbReference type="ARBA" id="ARBA00023136"/>
    </source>
</evidence>
<keyword evidence="5 12" id="KW-0812">Transmembrane</keyword>
<keyword evidence="7 12" id="KW-1133">Transmembrane helix</keyword>
<dbReference type="GO" id="GO:0015087">
    <property type="term" value="F:cobalt ion transmembrane transporter activity"/>
    <property type="evidence" value="ECO:0007669"/>
    <property type="project" value="UniProtKB-UniRule"/>
</dbReference>
<keyword evidence="3 12" id="KW-0813">Transport</keyword>
<evidence type="ECO:0000256" key="6">
    <source>
        <dbReference type="ARBA" id="ARBA00022842"/>
    </source>
</evidence>
<dbReference type="SUPFAM" id="SSF143865">
    <property type="entry name" value="CorA soluble domain-like"/>
    <property type="match status" value="1"/>
</dbReference>
<dbReference type="PANTHER" id="PTHR46494">
    <property type="entry name" value="CORA FAMILY METAL ION TRANSPORTER (EUROFUNG)"/>
    <property type="match status" value="1"/>
</dbReference>
<gene>
    <name evidence="12" type="primary">corA</name>
    <name evidence="13" type="ORF">EDC14_1005167</name>
</gene>
<evidence type="ECO:0000256" key="1">
    <source>
        <dbReference type="ARBA" id="ARBA00004651"/>
    </source>
</evidence>
<evidence type="ECO:0000256" key="2">
    <source>
        <dbReference type="ARBA" id="ARBA00009765"/>
    </source>
</evidence>
<keyword evidence="6 12" id="KW-0460">Magnesium</keyword>
<dbReference type="Gene3D" id="1.20.58.340">
    <property type="entry name" value="Magnesium transport protein CorA, transmembrane region"/>
    <property type="match status" value="2"/>
</dbReference>
<comment type="subcellular location">
    <subcellularLocation>
        <location evidence="1">Cell membrane</location>
        <topology evidence="1">Multi-pass membrane protein</topology>
    </subcellularLocation>
    <subcellularLocation>
        <location evidence="12">Membrane</location>
        <topology evidence="12">Multi-pass membrane protein</topology>
    </subcellularLocation>
</comment>
<dbReference type="GO" id="GO:0015095">
    <property type="term" value="F:magnesium ion transmembrane transporter activity"/>
    <property type="evidence" value="ECO:0007669"/>
    <property type="project" value="UniProtKB-UniRule"/>
</dbReference>
<evidence type="ECO:0000256" key="12">
    <source>
        <dbReference type="RuleBase" id="RU362010"/>
    </source>
</evidence>
<protein>
    <recommendedName>
        <fullName evidence="12">Magnesium transport protein CorA</fullName>
    </recommendedName>
</protein>
<keyword evidence="14" id="KW-1185">Reference proteome</keyword>
<evidence type="ECO:0000256" key="5">
    <source>
        <dbReference type="ARBA" id="ARBA00022692"/>
    </source>
</evidence>
<dbReference type="GO" id="GO:0000287">
    <property type="term" value="F:magnesium ion binding"/>
    <property type="evidence" value="ECO:0007669"/>
    <property type="project" value="TreeGrafter"/>
</dbReference>
<dbReference type="FunFam" id="1.20.58.340:FF:000004">
    <property type="entry name" value="Magnesium transport protein CorA"/>
    <property type="match status" value="1"/>
</dbReference>
<evidence type="ECO:0000313" key="14">
    <source>
        <dbReference type="Proteomes" id="UP000295008"/>
    </source>
</evidence>
<dbReference type="NCBIfam" id="TIGR00383">
    <property type="entry name" value="corA"/>
    <property type="match status" value="1"/>
</dbReference>
<dbReference type="PANTHER" id="PTHR46494:SF1">
    <property type="entry name" value="CORA FAMILY METAL ION TRANSPORTER (EUROFUNG)"/>
    <property type="match status" value="1"/>
</dbReference>
<evidence type="ECO:0000313" key="13">
    <source>
        <dbReference type="EMBL" id="TCL73305.1"/>
    </source>
</evidence>
<dbReference type="SUPFAM" id="SSF144083">
    <property type="entry name" value="Magnesium transport protein CorA, transmembrane region"/>
    <property type="match status" value="1"/>
</dbReference>
<name>A0A4R1S297_HYDET</name>
<keyword evidence="4 12" id="KW-1003">Cell membrane</keyword>
<dbReference type="AlphaFoldDB" id="A0A4R1S297"/>
<comment type="catalytic activity">
    <reaction evidence="10">
        <text>Mg(2+)(in) = Mg(2+)(out)</text>
        <dbReference type="Rhea" id="RHEA:29827"/>
        <dbReference type="ChEBI" id="CHEBI:18420"/>
    </reaction>
</comment>
<dbReference type="InterPro" id="IPR045861">
    <property type="entry name" value="CorA_cytoplasmic_dom"/>
</dbReference>
<accession>A0A4R1S297</accession>
<dbReference type="RefSeq" id="WP_165907841.1">
    <property type="nucleotide sequence ID" value="NZ_SLUN01000005.1"/>
</dbReference>
<evidence type="ECO:0000256" key="3">
    <source>
        <dbReference type="ARBA" id="ARBA00022448"/>
    </source>
</evidence>
<comment type="caution">
    <text evidence="13">The sequence shown here is derived from an EMBL/GenBank/DDBJ whole genome shotgun (WGS) entry which is preliminary data.</text>
</comment>
<feature type="transmembrane region" description="Helical" evidence="12">
    <location>
        <begin position="255"/>
        <end position="276"/>
    </location>
</feature>
<dbReference type="GO" id="GO:0005886">
    <property type="term" value="C:plasma membrane"/>
    <property type="evidence" value="ECO:0007669"/>
    <property type="project" value="UniProtKB-SubCell"/>
</dbReference>
<evidence type="ECO:0000256" key="8">
    <source>
        <dbReference type="ARBA" id="ARBA00023065"/>
    </source>
</evidence>
<evidence type="ECO:0000256" key="10">
    <source>
        <dbReference type="ARBA" id="ARBA00034269"/>
    </source>
</evidence>
<evidence type="ECO:0000256" key="4">
    <source>
        <dbReference type="ARBA" id="ARBA00022475"/>
    </source>
</evidence>